<organism evidence="1 2">
    <name type="scientific">Puccinia sorghi</name>
    <dbReference type="NCBI Taxonomy" id="27349"/>
    <lineage>
        <taxon>Eukaryota</taxon>
        <taxon>Fungi</taxon>
        <taxon>Dikarya</taxon>
        <taxon>Basidiomycota</taxon>
        <taxon>Pucciniomycotina</taxon>
        <taxon>Pucciniomycetes</taxon>
        <taxon>Pucciniales</taxon>
        <taxon>Pucciniaceae</taxon>
        <taxon>Puccinia</taxon>
    </lineage>
</organism>
<accession>A0A0L6UNI3</accession>
<feature type="non-terminal residue" evidence="1">
    <location>
        <position position="1"/>
    </location>
</feature>
<protein>
    <submittedName>
        <fullName evidence="1">Uncharacterized protein</fullName>
    </submittedName>
</protein>
<dbReference type="AlphaFoldDB" id="A0A0L6UNI3"/>
<proteinExistence type="predicted"/>
<feature type="non-terminal residue" evidence="1">
    <location>
        <position position="45"/>
    </location>
</feature>
<comment type="caution">
    <text evidence="1">The sequence shown here is derived from an EMBL/GenBank/DDBJ whole genome shotgun (WGS) entry which is preliminary data.</text>
</comment>
<keyword evidence="2" id="KW-1185">Reference proteome</keyword>
<evidence type="ECO:0000313" key="1">
    <source>
        <dbReference type="EMBL" id="KNZ49365.1"/>
    </source>
</evidence>
<dbReference type="VEuPathDB" id="FungiDB:VP01_5066g1"/>
<gene>
    <name evidence="1" type="ORF">VP01_5066g1</name>
</gene>
<dbReference type="EMBL" id="LAVV01010238">
    <property type="protein sequence ID" value="KNZ49365.1"/>
    <property type="molecule type" value="Genomic_DNA"/>
</dbReference>
<sequence length="45" mass="5327">QPLIRYTKADMRELVNSYIKKGGIKTLEDFKVFRTKFDSITPHQL</sequence>
<dbReference type="OrthoDB" id="2507006at2759"/>
<evidence type="ECO:0000313" key="2">
    <source>
        <dbReference type="Proteomes" id="UP000037035"/>
    </source>
</evidence>
<name>A0A0L6UNI3_9BASI</name>
<reference evidence="1 2" key="1">
    <citation type="submission" date="2015-08" db="EMBL/GenBank/DDBJ databases">
        <title>Next Generation Sequencing and Analysis of the Genome of Puccinia sorghi L Schw, the Causal Agent of Maize Common Rust.</title>
        <authorList>
            <person name="Rochi L."/>
            <person name="Burguener G."/>
            <person name="Darino M."/>
            <person name="Turjanski A."/>
            <person name="Kreff E."/>
            <person name="Dieguez M.J."/>
            <person name="Sacco F."/>
        </authorList>
    </citation>
    <scope>NUCLEOTIDE SEQUENCE [LARGE SCALE GENOMIC DNA]</scope>
    <source>
        <strain evidence="1 2">RO10H11247</strain>
    </source>
</reference>
<dbReference type="Proteomes" id="UP000037035">
    <property type="component" value="Unassembled WGS sequence"/>
</dbReference>